<dbReference type="SUPFAM" id="SSF81901">
    <property type="entry name" value="HCP-like"/>
    <property type="match status" value="1"/>
</dbReference>
<protein>
    <submittedName>
        <fullName evidence="1">Uncharacterized protein</fullName>
    </submittedName>
</protein>
<keyword evidence="2" id="KW-1185">Reference proteome</keyword>
<dbReference type="Proteomes" id="UP000266861">
    <property type="component" value="Unassembled WGS sequence"/>
</dbReference>
<name>A0A397IED3_9GLOM</name>
<dbReference type="InterPro" id="IPR011990">
    <property type="entry name" value="TPR-like_helical_dom_sf"/>
</dbReference>
<proteinExistence type="predicted"/>
<accession>A0A397IED3</accession>
<reference evidence="1 2" key="1">
    <citation type="submission" date="2018-08" db="EMBL/GenBank/DDBJ databases">
        <title>Genome and evolution of the arbuscular mycorrhizal fungus Diversispora epigaea (formerly Glomus versiforme) and its bacterial endosymbionts.</title>
        <authorList>
            <person name="Sun X."/>
            <person name="Fei Z."/>
            <person name="Harrison M."/>
        </authorList>
    </citation>
    <scope>NUCLEOTIDE SEQUENCE [LARGE SCALE GENOMIC DNA]</scope>
    <source>
        <strain evidence="1 2">IT104</strain>
    </source>
</reference>
<sequence length="101" mass="11148">MKGIKFRKVVSSIFRACFKVANEGSHKALNCMAFCYENGFGVEKNAKIEFELYLKSAGKGNHVALMLVFSCINGIAKDENKGFQCFMKSTLAGNINAILEL</sequence>
<dbReference type="AlphaFoldDB" id="A0A397IED3"/>
<gene>
    <name evidence="1" type="ORF">Glove_255g8</name>
</gene>
<evidence type="ECO:0000313" key="2">
    <source>
        <dbReference type="Proteomes" id="UP000266861"/>
    </source>
</evidence>
<evidence type="ECO:0000313" key="1">
    <source>
        <dbReference type="EMBL" id="RHZ71724.1"/>
    </source>
</evidence>
<organism evidence="1 2">
    <name type="scientific">Diversispora epigaea</name>
    <dbReference type="NCBI Taxonomy" id="1348612"/>
    <lineage>
        <taxon>Eukaryota</taxon>
        <taxon>Fungi</taxon>
        <taxon>Fungi incertae sedis</taxon>
        <taxon>Mucoromycota</taxon>
        <taxon>Glomeromycotina</taxon>
        <taxon>Glomeromycetes</taxon>
        <taxon>Diversisporales</taxon>
        <taxon>Diversisporaceae</taxon>
        <taxon>Diversispora</taxon>
    </lineage>
</organism>
<comment type="caution">
    <text evidence="1">The sequence shown here is derived from an EMBL/GenBank/DDBJ whole genome shotgun (WGS) entry which is preliminary data.</text>
</comment>
<dbReference type="EMBL" id="PQFF01000233">
    <property type="protein sequence ID" value="RHZ71724.1"/>
    <property type="molecule type" value="Genomic_DNA"/>
</dbReference>
<dbReference type="Gene3D" id="1.25.40.10">
    <property type="entry name" value="Tetratricopeptide repeat domain"/>
    <property type="match status" value="1"/>
</dbReference>